<evidence type="ECO:0000313" key="2">
    <source>
        <dbReference type="EMBL" id="GJN92550.1"/>
    </source>
</evidence>
<reference evidence="2 3" key="1">
    <citation type="submission" date="2021-12" db="EMBL/GenBank/DDBJ databases">
        <title>High titer production of polyol ester of fatty acids by Rhodotorula paludigena BS15 towards product separation-free biomass refinery.</title>
        <authorList>
            <person name="Mano J."/>
            <person name="Ono H."/>
            <person name="Tanaka T."/>
            <person name="Naito K."/>
            <person name="Sushida H."/>
            <person name="Ike M."/>
            <person name="Tokuyasu K."/>
            <person name="Kitaoka M."/>
        </authorList>
    </citation>
    <scope>NUCLEOTIDE SEQUENCE [LARGE SCALE GENOMIC DNA]</scope>
    <source>
        <strain evidence="2 3">BS15</strain>
    </source>
</reference>
<gene>
    <name evidence="2" type="ORF">Rhopal_005580-T1</name>
</gene>
<feature type="compositionally biased region" description="Low complexity" evidence="1">
    <location>
        <begin position="327"/>
        <end position="343"/>
    </location>
</feature>
<dbReference type="GO" id="GO:0043743">
    <property type="term" value="F:LPPG:FO 2-phospho-L-lactate transferase activity"/>
    <property type="evidence" value="ECO:0007669"/>
    <property type="project" value="InterPro"/>
</dbReference>
<dbReference type="InterPro" id="IPR002882">
    <property type="entry name" value="CofD"/>
</dbReference>
<dbReference type="PANTHER" id="PTHR31240:SF0">
    <property type="entry name" value="MATERNAL EFFECT EMBRYO ARREST 18"/>
    <property type="match status" value="1"/>
</dbReference>
<comment type="caution">
    <text evidence="2">The sequence shown here is derived from an EMBL/GenBank/DDBJ whole genome shotgun (WGS) entry which is preliminary data.</text>
</comment>
<feature type="region of interest" description="Disordered" evidence="1">
    <location>
        <begin position="1"/>
        <end position="32"/>
    </location>
</feature>
<dbReference type="Proteomes" id="UP001342314">
    <property type="component" value="Unassembled WGS sequence"/>
</dbReference>
<keyword evidence="3" id="KW-1185">Reference proteome</keyword>
<name>A0AAV5GSS3_9BASI</name>
<dbReference type="Pfam" id="PF01933">
    <property type="entry name" value="CofD"/>
    <property type="match status" value="1"/>
</dbReference>
<dbReference type="InterPro" id="IPR038136">
    <property type="entry name" value="CofD-like_dom_sf"/>
</dbReference>
<dbReference type="SUPFAM" id="SSF142338">
    <property type="entry name" value="CofD-like"/>
    <property type="match status" value="1"/>
</dbReference>
<feature type="region of interest" description="Disordered" evidence="1">
    <location>
        <begin position="250"/>
        <end position="353"/>
    </location>
</feature>
<proteinExistence type="predicted"/>
<organism evidence="2 3">
    <name type="scientific">Rhodotorula paludigena</name>
    <dbReference type="NCBI Taxonomy" id="86838"/>
    <lineage>
        <taxon>Eukaryota</taxon>
        <taxon>Fungi</taxon>
        <taxon>Dikarya</taxon>
        <taxon>Basidiomycota</taxon>
        <taxon>Pucciniomycotina</taxon>
        <taxon>Microbotryomycetes</taxon>
        <taxon>Sporidiobolales</taxon>
        <taxon>Sporidiobolaceae</taxon>
        <taxon>Rhodotorula</taxon>
    </lineage>
</organism>
<feature type="compositionally biased region" description="Polar residues" evidence="1">
    <location>
        <begin position="262"/>
        <end position="272"/>
    </location>
</feature>
<dbReference type="AlphaFoldDB" id="A0AAV5GSS3"/>
<evidence type="ECO:0000256" key="1">
    <source>
        <dbReference type="SAM" id="MobiDB-lite"/>
    </source>
</evidence>
<dbReference type="PANTHER" id="PTHR31240">
    <property type="entry name" value="MATERNAL EFFECT EMBRYO ARREST 18"/>
    <property type="match status" value="1"/>
</dbReference>
<sequence>MATEAIAGPSFAFDQHPNNDSTPRLAGSPAPSAVLSSAEHDFCVIGGGTGCNAVLAAFQGVRTTFIVPVSDDGGSSSEVQRVLGGPALGDIRSRLIRLIPPSPPSSPLDCIRRLLEYRLPGDGSGKSHTEVKGEWHEIVEGTHSLWRGIPGDRKETIRAFLVHFESAVLKKAQRGFNFKKASIGNLFLSGASLFLGSVPSAIFLFASLTGISHDRIRIVPVINTSSTVTIAAELEDGQIIAGQSEISHPSPATAAALAEQGHNPSAPSTNLLSAPRGGQYGISAASGSRAEPSFPLTRATTPSFPEPPVLGAEEDDSDHLFPPSPDPSTLSSSSAPPTLHAPAPQRPSGSSLSRNLEFTKDASAIPPLPSRIRRIFYLSAFGSEIDPRPNGIFLSALRDASCLVYAPGSLYTSIAPCLALRPVGQLIAQAGEGEGEGRGPRFKVLLLNATEDRETPGYDATDFVWALTSACDRSFPLGAAGEGREGMGRRCKPRQVVSHVVWLRNGKVKVDEAELVALGITPIAVGPTADGLLHEDVVREALERIFSAP</sequence>
<evidence type="ECO:0000313" key="3">
    <source>
        <dbReference type="Proteomes" id="UP001342314"/>
    </source>
</evidence>
<protein>
    <submittedName>
        <fullName evidence="2">Uncharacterized protein</fullName>
    </submittedName>
</protein>
<dbReference type="EMBL" id="BQKY01000011">
    <property type="protein sequence ID" value="GJN92550.1"/>
    <property type="molecule type" value="Genomic_DNA"/>
</dbReference>
<accession>A0AAV5GSS3</accession>
<dbReference type="Gene3D" id="3.40.50.10680">
    <property type="entry name" value="CofD-like domains"/>
    <property type="match status" value="2"/>
</dbReference>